<evidence type="ECO:0000313" key="8">
    <source>
        <dbReference type="Proteomes" id="UP000430508"/>
    </source>
</evidence>
<organism evidence="7 8">
    <name type="scientific">Dehalobacter restrictus</name>
    <dbReference type="NCBI Taxonomy" id="55583"/>
    <lineage>
        <taxon>Bacteria</taxon>
        <taxon>Bacillati</taxon>
        <taxon>Bacillota</taxon>
        <taxon>Clostridia</taxon>
        <taxon>Eubacteriales</taxon>
        <taxon>Desulfitobacteriaceae</taxon>
        <taxon>Dehalobacter</taxon>
    </lineage>
</organism>
<evidence type="ECO:0000313" key="7">
    <source>
        <dbReference type="EMBL" id="QGZ99467.1"/>
    </source>
</evidence>
<dbReference type="NCBIfam" id="TIGR02454">
    <property type="entry name" value="ECF_T_CbiQ"/>
    <property type="match status" value="1"/>
</dbReference>
<accession>A0A857DFQ3</accession>
<feature type="transmembrane region" description="Helical" evidence="6">
    <location>
        <begin position="62"/>
        <end position="85"/>
    </location>
</feature>
<gene>
    <name evidence="7" type="primary">cbiQ</name>
    <name evidence="7" type="ORF">GQ588_01720</name>
</gene>
<evidence type="ECO:0000256" key="6">
    <source>
        <dbReference type="SAM" id="Phobius"/>
    </source>
</evidence>
<name>A0A857DFQ3_9FIRM</name>
<evidence type="ECO:0000256" key="2">
    <source>
        <dbReference type="ARBA" id="ARBA00022475"/>
    </source>
</evidence>
<feature type="transmembrane region" description="Helical" evidence="6">
    <location>
        <begin position="22"/>
        <end position="50"/>
    </location>
</feature>
<protein>
    <submittedName>
        <fullName evidence="7">Cobalt ECF transporter T component CbiQ</fullName>
    </submittedName>
</protein>
<evidence type="ECO:0000256" key="3">
    <source>
        <dbReference type="ARBA" id="ARBA00022692"/>
    </source>
</evidence>
<evidence type="ECO:0000256" key="1">
    <source>
        <dbReference type="ARBA" id="ARBA00004651"/>
    </source>
</evidence>
<feature type="transmembrane region" description="Helical" evidence="6">
    <location>
        <begin position="238"/>
        <end position="259"/>
    </location>
</feature>
<keyword evidence="4 6" id="KW-1133">Transmembrane helix</keyword>
<dbReference type="AlphaFoldDB" id="A0A857DFQ3"/>
<dbReference type="GO" id="GO:0043190">
    <property type="term" value="C:ATP-binding cassette (ABC) transporter complex"/>
    <property type="evidence" value="ECO:0007669"/>
    <property type="project" value="InterPro"/>
</dbReference>
<dbReference type="Proteomes" id="UP000430508">
    <property type="component" value="Chromosome"/>
</dbReference>
<dbReference type="InterPro" id="IPR003339">
    <property type="entry name" value="ABC/ECF_trnsptr_transmembrane"/>
</dbReference>
<dbReference type="PANTHER" id="PTHR43723">
    <property type="entry name" value="COBALT TRANSPORT PROTEIN CBIQ"/>
    <property type="match status" value="1"/>
</dbReference>
<dbReference type="InterPro" id="IPR012809">
    <property type="entry name" value="ECF_CbiQ"/>
</dbReference>
<dbReference type="GO" id="GO:0006824">
    <property type="term" value="P:cobalt ion transport"/>
    <property type="evidence" value="ECO:0007669"/>
    <property type="project" value="InterPro"/>
</dbReference>
<reference evidence="7 8" key="1">
    <citation type="submission" date="2019-12" db="EMBL/GenBank/DDBJ databases">
        <title>Sequence classification of anaerobic respiratory reductive dehalogenases: First we see many, then we see few.</title>
        <authorList>
            <person name="Molenda O."/>
            <person name="Puentes Jacome L.A."/>
            <person name="Cao X."/>
            <person name="Nesbo C.L."/>
            <person name="Tang S."/>
            <person name="Morson N."/>
            <person name="Patron J."/>
            <person name="Lomheim L."/>
            <person name="Wishart D.S."/>
            <person name="Edwards E.A."/>
        </authorList>
    </citation>
    <scope>NUCLEOTIDE SEQUENCE [LARGE SCALE GENOMIC DNA]</scope>
    <source>
        <strain evidence="7 8">12DCA</strain>
    </source>
</reference>
<dbReference type="RefSeq" id="WP_019226630.1">
    <property type="nucleotide sequence ID" value="NZ_CP046996.1"/>
</dbReference>
<dbReference type="PANTHER" id="PTHR43723:SF1">
    <property type="entry name" value="COBALT TRANSPORT PROTEIN CBIQ"/>
    <property type="match status" value="1"/>
</dbReference>
<dbReference type="CDD" id="cd16914">
    <property type="entry name" value="EcfT"/>
    <property type="match status" value="1"/>
</dbReference>
<feature type="transmembrane region" description="Helical" evidence="6">
    <location>
        <begin position="92"/>
        <end position="110"/>
    </location>
</feature>
<dbReference type="EMBL" id="CP046996">
    <property type="protein sequence ID" value="QGZ99467.1"/>
    <property type="molecule type" value="Genomic_DNA"/>
</dbReference>
<sequence length="263" mass="29401">MINIDNYAYASKLKRKNPMEKVAFALLTLGVCLWGNSILLSLVVLLIMTWLSVRKGGIPLRFFLKLMLLPMSFLILGVLMIAFQISNDPQQFVMSVPVFGTFLGFSKIGIETAAQLFFRALGAVSCLYYLSLNTPMVDLLSVLRKLKCPKILVELMSLIYRFIFVLMETAETMYTAQNSRLGYSSLKAGYHSLGALASTLFIRAYKRSDEIFTAMEARGYDGDIEVLEELAPFSWQGFLPAVLINMILIGSVLLGRQYIGGLL</sequence>
<keyword evidence="3 6" id="KW-0812">Transmembrane</keyword>
<keyword evidence="2" id="KW-1003">Cell membrane</keyword>
<comment type="subcellular location">
    <subcellularLocation>
        <location evidence="1">Cell membrane</location>
        <topology evidence="1">Multi-pass membrane protein</topology>
    </subcellularLocation>
</comment>
<evidence type="ECO:0000256" key="5">
    <source>
        <dbReference type="ARBA" id="ARBA00023136"/>
    </source>
</evidence>
<evidence type="ECO:0000256" key="4">
    <source>
        <dbReference type="ARBA" id="ARBA00022989"/>
    </source>
</evidence>
<dbReference type="Pfam" id="PF02361">
    <property type="entry name" value="CbiQ"/>
    <property type="match status" value="1"/>
</dbReference>
<dbReference type="InterPro" id="IPR052770">
    <property type="entry name" value="Cobalt_transport_CbiQ"/>
</dbReference>
<keyword evidence="5 6" id="KW-0472">Membrane</keyword>
<proteinExistence type="predicted"/>